<proteinExistence type="predicted"/>
<dbReference type="RefSeq" id="WP_209945664.1">
    <property type="nucleotide sequence ID" value="NZ_JAGGJU010000006.1"/>
</dbReference>
<protein>
    <recommendedName>
        <fullName evidence="3">DUF1127 domain-containing protein</fullName>
    </recommendedName>
</protein>
<dbReference type="Proteomes" id="UP000759443">
    <property type="component" value="Unassembled WGS sequence"/>
</dbReference>
<reference evidence="1 2" key="1">
    <citation type="submission" date="2021-03" db="EMBL/GenBank/DDBJ databases">
        <title>Genomic Encyclopedia of Type Strains, Phase IV (KMG-IV): sequencing the most valuable type-strain genomes for metagenomic binning, comparative biology and taxonomic classification.</title>
        <authorList>
            <person name="Goeker M."/>
        </authorList>
    </citation>
    <scope>NUCLEOTIDE SEQUENCE [LARGE SCALE GENOMIC DNA]</scope>
    <source>
        <strain evidence="1 2">DSM 21600</strain>
    </source>
</reference>
<comment type="caution">
    <text evidence="1">The sequence shown here is derived from an EMBL/GenBank/DDBJ whole genome shotgun (WGS) entry which is preliminary data.</text>
</comment>
<sequence length="71" mass="8031">MAYIAHQSRKAGIAPDLPAAGLAGTVWALWTRVAEWRQRRRTNRVVSSLPMDLQKDIGWPGGYQRRDVDGR</sequence>
<name>A0ABS4DZU4_9HYPH</name>
<evidence type="ECO:0008006" key="3">
    <source>
        <dbReference type="Google" id="ProtNLM"/>
    </source>
</evidence>
<evidence type="ECO:0000313" key="2">
    <source>
        <dbReference type="Proteomes" id="UP000759443"/>
    </source>
</evidence>
<accession>A0ABS4DZU4</accession>
<organism evidence="1 2">
    <name type="scientific">Rhizobium halophytocola</name>
    <dbReference type="NCBI Taxonomy" id="735519"/>
    <lineage>
        <taxon>Bacteria</taxon>
        <taxon>Pseudomonadati</taxon>
        <taxon>Pseudomonadota</taxon>
        <taxon>Alphaproteobacteria</taxon>
        <taxon>Hyphomicrobiales</taxon>
        <taxon>Rhizobiaceae</taxon>
        <taxon>Rhizobium/Agrobacterium group</taxon>
        <taxon>Rhizobium</taxon>
    </lineage>
</organism>
<keyword evidence="2" id="KW-1185">Reference proteome</keyword>
<dbReference type="EMBL" id="JAGGJU010000006">
    <property type="protein sequence ID" value="MBP1851204.1"/>
    <property type="molecule type" value="Genomic_DNA"/>
</dbReference>
<evidence type="ECO:0000313" key="1">
    <source>
        <dbReference type="EMBL" id="MBP1851204.1"/>
    </source>
</evidence>
<gene>
    <name evidence="1" type="ORF">J2Z17_002647</name>
</gene>